<keyword evidence="4 7" id="KW-1133">Transmembrane helix</keyword>
<dbReference type="HOGENOM" id="CLU_000960_27_1_1"/>
<feature type="transmembrane region" description="Helical" evidence="7">
    <location>
        <begin position="372"/>
        <end position="394"/>
    </location>
</feature>
<feature type="transmembrane region" description="Helical" evidence="7">
    <location>
        <begin position="56"/>
        <end position="72"/>
    </location>
</feature>
<dbReference type="Pfam" id="PF07690">
    <property type="entry name" value="MFS_1"/>
    <property type="match status" value="1"/>
</dbReference>
<dbReference type="OrthoDB" id="440755at2759"/>
<dbReference type="PROSITE" id="PS50850">
    <property type="entry name" value="MFS"/>
    <property type="match status" value="1"/>
</dbReference>
<organism evidence="9 10">
    <name type="scientific">Hydnomerulius pinastri MD-312</name>
    <dbReference type="NCBI Taxonomy" id="994086"/>
    <lineage>
        <taxon>Eukaryota</taxon>
        <taxon>Fungi</taxon>
        <taxon>Dikarya</taxon>
        <taxon>Basidiomycota</taxon>
        <taxon>Agaricomycotina</taxon>
        <taxon>Agaricomycetes</taxon>
        <taxon>Agaricomycetidae</taxon>
        <taxon>Boletales</taxon>
        <taxon>Boletales incertae sedis</taxon>
        <taxon>Leucogyrophana</taxon>
    </lineage>
</organism>
<feature type="region of interest" description="Disordered" evidence="6">
    <location>
        <begin position="476"/>
        <end position="516"/>
    </location>
</feature>
<feature type="transmembrane region" description="Helical" evidence="7">
    <location>
        <begin position="406"/>
        <end position="428"/>
    </location>
</feature>
<feature type="transmembrane region" description="Helical" evidence="7">
    <location>
        <begin position="312"/>
        <end position="335"/>
    </location>
</feature>
<dbReference type="GO" id="GO:0016020">
    <property type="term" value="C:membrane"/>
    <property type="evidence" value="ECO:0007669"/>
    <property type="project" value="UniProtKB-SubCell"/>
</dbReference>
<feature type="compositionally biased region" description="Low complexity" evidence="6">
    <location>
        <begin position="502"/>
        <end position="516"/>
    </location>
</feature>
<feature type="transmembrane region" description="Helical" evidence="7">
    <location>
        <begin position="109"/>
        <end position="132"/>
    </location>
</feature>
<keyword evidence="10" id="KW-1185">Reference proteome</keyword>
<feature type="transmembrane region" description="Helical" evidence="7">
    <location>
        <begin position="174"/>
        <end position="194"/>
    </location>
</feature>
<dbReference type="AlphaFoldDB" id="A0A0C9V9J5"/>
<sequence length="516" mass="55282">MMPVKDSLSSLSSPRKVFLLVLFCFAQFLDTFNTAALFSAIPAIAAAVGLNNSQSVWLNSSYQLTFAAFLLISGRMSDVYNPKIVFLAGVYPSAFLALGTGFVRNKIAILVLRALSGIGASLTIPSSLHLLVHMFPEPVTQAKAVSAFAGSGAIGNVMGVVIGALFVSYASWPWVFWMVAITTMLIAVSCTLLIPHPGYIKVGSSLDQFRRLDLSGGSLLTIALVLFIFAVTSGSTDGWVTATVLTPLILSVFLFVSYFIWEAKIPEEHASLPPKMWSYPNFTVLALLALLPYTWWSTVYLLFAWYWQEVLYWSAISSAVHFLPIGICAFPFMALSGVLQQKLATKYILLIGLTLMLGGTIFLPFANSAERYWPIAFPGFILGTAGTTLVFATTNIAIFAVTPPRVAGTVGAVFNCALQLGAAVFSAATTSIQTTVETSTTSYTGRAAGFEFLAAVVAVQMISVLVFFKNLPAVTADRESPSPGPDQKGSPDSESTVALRELSNSTLPTLHSSPSS</sequence>
<evidence type="ECO:0000313" key="9">
    <source>
        <dbReference type="EMBL" id="KIJ62369.1"/>
    </source>
</evidence>
<evidence type="ECO:0000259" key="8">
    <source>
        <dbReference type="PROSITE" id="PS50850"/>
    </source>
</evidence>
<dbReference type="GO" id="GO:0022857">
    <property type="term" value="F:transmembrane transporter activity"/>
    <property type="evidence" value="ECO:0007669"/>
    <property type="project" value="InterPro"/>
</dbReference>
<comment type="subcellular location">
    <subcellularLocation>
        <location evidence="1">Membrane</location>
        <topology evidence="1">Multi-pass membrane protein</topology>
    </subcellularLocation>
</comment>
<evidence type="ECO:0000256" key="5">
    <source>
        <dbReference type="ARBA" id="ARBA00023136"/>
    </source>
</evidence>
<feature type="domain" description="Major facilitator superfamily (MFS) profile" evidence="8">
    <location>
        <begin position="19"/>
        <end position="472"/>
    </location>
</feature>
<feature type="transmembrane region" description="Helical" evidence="7">
    <location>
        <begin position="144"/>
        <end position="168"/>
    </location>
</feature>
<dbReference type="PANTHER" id="PTHR42718:SF9">
    <property type="entry name" value="MAJOR FACILITATOR SUPERFAMILY MULTIDRUG TRANSPORTER MFSC"/>
    <property type="match status" value="1"/>
</dbReference>
<evidence type="ECO:0000256" key="4">
    <source>
        <dbReference type="ARBA" id="ARBA00022989"/>
    </source>
</evidence>
<reference evidence="9 10" key="1">
    <citation type="submission" date="2014-04" db="EMBL/GenBank/DDBJ databases">
        <title>Evolutionary Origins and Diversification of the Mycorrhizal Mutualists.</title>
        <authorList>
            <consortium name="DOE Joint Genome Institute"/>
            <consortium name="Mycorrhizal Genomics Consortium"/>
            <person name="Kohler A."/>
            <person name="Kuo A."/>
            <person name="Nagy L.G."/>
            <person name="Floudas D."/>
            <person name="Copeland A."/>
            <person name="Barry K.W."/>
            <person name="Cichocki N."/>
            <person name="Veneault-Fourrey C."/>
            <person name="LaButti K."/>
            <person name="Lindquist E.A."/>
            <person name="Lipzen A."/>
            <person name="Lundell T."/>
            <person name="Morin E."/>
            <person name="Murat C."/>
            <person name="Riley R."/>
            <person name="Ohm R."/>
            <person name="Sun H."/>
            <person name="Tunlid A."/>
            <person name="Henrissat B."/>
            <person name="Grigoriev I.V."/>
            <person name="Hibbett D.S."/>
            <person name="Martin F."/>
        </authorList>
    </citation>
    <scope>NUCLEOTIDE SEQUENCE [LARGE SCALE GENOMIC DNA]</scope>
    <source>
        <strain evidence="9 10">MD-312</strain>
    </source>
</reference>
<evidence type="ECO:0000256" key="2">
    <source>
        <dbReference type="ARBA" id="ARBA00022448"/>
    </source>
</evidence>
<protein>
    <recommendedName>
        <fullName evidence="8">Major facilitator superfamily (MFS) profile domain-containing protein</fullName>
    </recommendedName>
</protein>
<dbReference type="Proteomes" id="UP000053820">
    <property type="component" value="Unassembled WGS sequence"/>
</dbReference>
<dbReference type="PANTHER" id="PTHR42718">
    <property type="entry name" value="MAJOR FACILITATOR SUPERFAMILY MULTIDRUG TRANSPORTER MFSC"/>
    <property type="match status" value="1"/>
</dbReference>
<dbReference type="InterPro" id="IPR036259">
    <property type="entry name" value="MFS_trans_sf"/>
</dbReference>
<feature type="transmembrane region" description="Helical" evidence="7">
    <location>
        <begin position="448"/>
        <end position="468"/>
    </location>
</feature>
<evidence type="ECO:0000256" key="3">
    <source>
        <dbReference type="ARBA" id="ARBA00022692"/>
    </source>
</evidence>
<feature type="transmembrane region" description="Helical" evidence="7">
    <location>
        <begin position="347"/>
        <end position="366"/>
    </location>
</feature>
<dbReference type="EMBL" id="KN839855">
    <property type="protein sequence ID" value="KIJ62369.1"/>
    <property type="molecule type" value="Genomic_DNA"/>
</dbReference>
<feature type="transmembrane region" description="Helical" evidence="7">
    <location>
        <begin position="84"/>
        <end position="103"/>
    </location>
</feature>
<proteinExistence type="predicted"/>
<feature type="transmembrane region" description="Helical" evidence="7">
    <location>
        <begin position="214"/>
        <end position="233"/>
    </location>
</feature>
<dbReference type="SUPFAM" id="SSF103473">
    <property type="entry name" value="MFS general substrate transporter"/>
    <property type="match status" value="1"/>
</dbReference>
<feature type="transmembrane region" description="Helical" evidence="7">
    <location>
        <begin position="282"/>
        <end position="306"/>
    </location>
</feature>
<evidence type="ECO:0000256" key="1">
    <source>
        <dbReference type="ARBA" id="ARBA00004141"/>
    </source>
</evidence>
<accession>A0A0C9V9J5</accession>
<keyword evidence="5 7" id="KW-0472">Membrane</keyword>
<gene>
    <name evidence="9" type="ORF">HYDPIDRAFT_30343</name>
</gene>
<evidence type="ECO:0000313" key="10">
    <source>
        <dbReference type="Proteomes" id="UP000053820"/>
    </source>
</evidence>
<dbReference type="InterPro" id="IPR011701">
    <property type="entry name" value="MFS"/>
</dbReference>
<name>A0A0C9V9J5_9AGAM</name>
<dbReference type="InterPro" id="IPR020846">
    <property type="entry name" value="MFS_dom"/>
</dbReference>
<evidence type="ECO:0000256" key="6">
    <source>
        <dbReference type="SAM" id="MobiDB-lite"/>
    </source>
</evidence>
<evidence type="ECO:0000256" key="7">
    <source>
        <dbReference type="SAM" id="Phobius"/>
    </source>
</evidence>
<dbReference type="Gene3D" id="1.20.1250.20">
    <property type="entry name" value="MFS general substrate transporter like domains"/>
    <property type="match status" value="1"/>
</dbReference>
<feature type="transmembrane region" description="Helical" evidence="7">
    <location>
        <begin position="239"/>
        <end position="261"/>
    </location>
</feature>
<keyword evidence="2" id="KW-0813">Transport</keyword>
<keyword evidence="3 7" id="KW-0812">Transmembrane</keyword>